<evidence type="ECO:0000313" key="7">
    <source>
        <dbReference type="EMBL" id="GCB64778.1"/>
    </source>
</evidence>
<evidence type="ECO:0000256" key="5">
    <source>
        <dbReference type="SAM" id="Phobius"/>
    </source>
</evidence>
<dbReference type="Proteomes" id="UP000288216">
    <property type="component" value="Unassembled WGS sequence"/>
</dbReference>
<dbReference type="Pfam" id="PF00002">
    <property type="entry name" value="7tm_2"/>
    <property type="match status" value="1"/>
</dbReference>
<dbReference type="GO" id="GO:0008528">
    <property type="term" value="F:G protein-coupled peptide receptor activity"/>
    <property type="evidence" value="ECO:0007669"/>
    <property type="project" value="TreeGrafter"/>
</dbReference>
<dbReference type="GO" id="GO:0005886">
    <property type="term" value="C:plasma membrane"/>
    <property type="evidence" value="ECO:0007669"/>
    <property type="project" value="TreeGrafter"/>
</dbReference>
<evidence type="ECO:0000259" key="6">
    <source>
        <dbReference type="PROSITE" id="PS50261"/>
    </source>
</evidence>
<dbReference type="InterPro" id="IPR050332">
    <property type="entry name" value="GPCR_2"/>
</dbReference>
<organism evidence="7 8">
    <name type="scientific">Scyliorhinus torazame</name>
    <name type="common">Cloudy catshark</name>
    <name type="synonym">Catulus torazame</name>
    <dbReference type="NCBI Taxonomy" id="75743"/>
    <lineage>
        <taxon>Eukaryota</taxon>
        <taxon>Metazoa</taxon>
        <taxon>Chordata</taxon>
        <taxon>Craniata</taxon>
        <taxon>Vertebrata</taxon>
        <taxon>Chondrichthyes</taxon>
        <taxon>Elasmobranchii</taxon>
        <taxon>Galeomorphii</taxon>
        <taxon>Galeoidea</taxon>
        <taxon>Carcharhiniformes</taxon>
        <taxon>Scyliorhinidae</taxon>
        <taxon>Scyliorhinus</taxon>
    </lineage>
</organism>
<dbReference type="PROSITE" id="PS50261">
    <property type="entry name" value="G_PROTEIN_RECEP_F2_4"/>
    <property type="match status" value="1"/>
</dbReference>
<evidence type="ECO:0000313" key="8">
    <source>
        <dbReference type="Proteomes" id="UP000288216"/>
    </source>
</evidence>
<feature type="transmembrane region" description="Helical" evidence="5">
    <location>
        <begin position="58"/>
        <end position="79"/>
    </location>
</feature>
<keyword evidence="4 5" id="KW-0472">Membrane</keyword>
<evidence type="ECO:0000256" key="2">
    <source>
        <dbReference type="ARBA" id="ARBA00022692"/>
    </source>
</evidence>
<dbReference type="InterPro" id="IPR000832">
    <property type="entry name" value="GPCR_2_secretin-like"/>
</dbReference>
<gene>
    <name evidence="7" type="ORF">scyTo_0014811</name>
</gene>
<dbReference type="PRINTS" id="PR00249">
    <property type="entry name" value="GPCRSECRETIN"/>
</dbReference>
<dbReference type="PANTHER" id="PTHR45620:SF24">
    <property type="entry name" value="VASOACTIVE INTESTINAL POLYPEPTIDE RECEPTOR 1"/>
    <property type="match status" value="1"/>
</dbReference>
<accession>A0A401NV67</accession>
<dbReference type="GO" id="GO:0017046">
    <property type="term" value="F:peptide hormone binding"/>
    <property type="evidence" value="ECO:0007669"/>
    <property type="project" value="TreeGrafter"/>
</dbReference>
<keyword evidence="8" id="KW-1185">Reference proteome</keyword>
<evidence type="ECO:0000256" key="4">
    <source>
        <dbReference type="ARBA" id="ARBA00023136"/>
    </source>
</evidence>
<dbReference type="EMBL" id="BFAA01008096">
    <property type="protein sequence ID" value="GCB64778.1"/>
    <property type="molecule type" value="Genomic_DNA"/>
</dbReference>
<dbReference type="GO" id="GO:0007166">
    <property type="term" value="P:cell surface receptor signaling pathway"/>
    <property type="evidence" value="ECO:0007669"/>
    <property type="project" value="InterPro"/>
</dbReference>
<feature type="domain" description="G-protein coupled receptors family 2 profile 2" evidence="6">
    <location>
        <begin position="1"/>
        <end position="107"/>
    </location>
</feature>
<comment type="caution">
    <text evidence="7">The sequence shown here is derived from an EMBL/GenBank/DDBJ whole genome shotgun (WGS) entry which is preliminary data.</text>
</comment>
<dbReference type="InterPro" id="IPR017981">
    <property type="entry name" value="GPCR_2-like_7TM"/>
</dbReference>
<sequence length="107" mass="12396">MEIRMRNPGLTVHILYTAPISLTILVNFILFISIIQILIQKVYSSDSRGSEYRQYLRLAKSTLLLIPLFGVNYIVFVFVPDHLNVYFRLVFDLALGSFQVGNHDTFR</sequence>
<proteinExistence type="predicted"/>
<dbReference type="STRING" id="75743.A0A401NV67"/>
<dbReference type="OrthoDB" id="5967113at2759"/>
<evidence type="ECO:0000256" key="1">
    <source>
        <dbReference type="ARBA" id="ARBA00004141"/>
    </source>
</evidence>
<reference evidence="7 8" key="1">
    <citation type="journal article" date="2018" name="Nat. Ecol. Evol.">
        <title>Shark genomes provide insights into elasmobranch evolution and the origin of vertebrates.</title>
        <authorList>
            <person name="Hara Y"/>
            <person name="Yamaguchi K"/>
            <person name="Onimaru K"/>
            <person name="Kadota M"/>
            <person name="Koyanagi M"/>
            <person name="Keeley SD"/>
            <person name="Tatsumi K"/>
            <person name="Tanaka K"/>
            <person name="Motone F"/>
            <person name="Kageyama Y"/>
            <person name="Nozu R"/>
            <person name="Adachi N"/>
            <person name="Nishimura O"/>
            <person name="Nakagawa R"/>
            <person name="Tanegashima C"/>
            <person name="Kiyatake I"/>
            <person name="Matsumoto R"/>
            <person name="Murakumo K"/>
            <person name="Nishida K"/>
            <person name="Terakita A"/>
            <person name="Kuratani S"/>
            <person name="Sato K"/>
            <person name="Hyodo S Kuraku.S."/>
        </authorList>
    </citation>
    <scope>NUCLEOTIDE SEQUENCE [LARGE SCALE GENOMIC DNA]</scope>
</reference>
<evidence type="ECO:0000256" key="3">
    <source>
        <dbReference type="ARBA" id="ARBA00022989"/>
    </source>
</evidence>
<comment type="subcellular location">
    <subcellularLocation>
        <location evidence="1">Membrane</location>
        <topology evidence="1">Multi-pass membrane protein</topology>
    </subcellularLocation>
</comment>
<protein>
    <recommendedName>
        <fullName evidence="6">G-protein coupled receptors family 2 profile 2 domain-containing protein</fullName>
    </recommendedName>
</protein>
<dbReference type="GO" id="GO:0007188">
    <property type="term" value="P:adenylate cyclase-modulating G protein-coupled receptor signaling pathway"/>
    <property type="evidence" value="ECO:0007669"/>
    <property type="project" value="TreeGrafter"/>
</dbReference>
<dbReference type="AlphaFoldDB" id="A0A401NV67"/>
<dbReference type="GO" id="GO:0004999">
    <property type="term" value="F:vasoactive intestinal polypeptide receptor activity"/>
    <property type="evidence" value="ECO:0007669"/>
    <property type="project" value="TreeGrafter"/>
</dbReference>
<keyword evidence="3 5" id="KW-1133">Transmembrane helix</keyword>
<dbReference type="PANTHER" id="PTHR45620">
    <property type="entry name" value="PDF RECEPTOR-LIKE PROTEIN-RELATED"/>
    <property type="match status" value="1"/>
</dbReference>
<feature type="transmembrane region" description="Helical" evidence="5">
    <location>
        <begin position="14"/>
        <end position="38"/>
    </location>
</feature>
<keyword evidence="2 5" id="KW-0812">Transmembrane</keyword>
<dbReference type="Gene3D" id="1.20.1070.10">
    <property type="entry name" value="Rhodopsin 7-helix transmembrane proteins"/>
    <property type="match status" value="1"/>
</dbReference>
<name>A0A401NV67_SCYTO</name>